<dbReference type="Pfam" id="PF14136">
    <property type="entry name" value="DUF4303"/>
    <property type="match status" value="1"/>
</dbReference>
<comment type="caution">
    <text evidence="1">The sequence shown here is derived from an EMBL/GenBank/DDBJ whole genome shotgun (WGS) entry which is preliminary data.</text>
</comment>
<gene>
    <name evidence="1" type="ORF">FQ330_02035</name>
</gene>
<evidence type="ECO:0000313" key="2">
    <source>
        <dbReference type="Proteomes" id="UP000323221"/>
    </source>
</evidence>
<dbReference type="EMBL" id="VOIR01000011">
    <property type="protein sequence ID" value="KAA6436217.1"/>
    <property type="molecule type" value="Genomic_DNA"/>
</dbReference>
<dbReference type="InterPro" id="IPR025409">
    <property type="entry name" value="DUF4303"/>
</dbReference>
<proteinExistence type="predicted"/>
<dbReference type="Proteomes" id="UP000323221">
    <property type="component" value="Unassembled WGS sequence"/>
</dbReference>
<protein>
    <submittedName>
        <fullName evidence="1">DUF4303 domain-containing protein</fullName>
    </submittedName>
</protein>
<name>A0A5M8QJ88_9MICO</name>
<accession>A0A5M8QJ88</accession>
<keyword evidence="2" id="KW-1185">Reference proteome</keyword>
<reference evidence="1 2" key="1">
    <citation type="submission" date="2019-08" db="EMBL/GenBank/DDBJ databases">
        <title>Agrococcus lahaulensis sp. nov., isolated from a cold desert of the Indian Himalayas.</title>
        <authorList>
            <person name="Qu J.H."/>
        </authorList>
    </citation>
    <scope>NUCLEOTIDE SEQUENCE [LARGE SCALE GENOMIC DNA]</scope>
    <source>
        <strain evidence="1 2">NS18</strain>
    </source>
</reference>
<organism evidence="1 2">
    <name type="scientific">Agrococcus sediminis</name>
    <dbReference type="NCBI Taxonomy" id="2599924"/>
    <lineage>
        <taxon>Bacteria</taxon>
        <taxon>Bacillati</taxon>
        <taxon>Actinomycetota</taxon>
        <taxon>Actinomycetes</taxon>
        <taxon>Micrococcales</taxon>
        <taxon>Microbacteriaceae</taxon>
        <taxon>Agrococcus</taxon>
    </lineage>
</organism>
<dbReference type="OrthoDB" id="5183434at2"/>
<evidence type="ECO:0000313" key="1">
    <source>
        <dbReference type="EMBL" id="KAA6436217.1"/>
    </source>
</evidence>
<dbReference type="AlphaFoldDB" id="A0A5M8QJ88"/>
<dbReference type="RefSeq" id="WP_146354783.1">
    <property type="nucleotide sequence ID" value="NZ_VOIR01000011.1"/>
</dbReference>
<sequence length="191" mass="20123">MTEDLAAWQAELADRIQPMLEAAMLAAAGSRPDGEIAGIGISTDADATSVVAFANSRQNLDAMVADEPEFALDSKWHIGEWDLDVTGSGAPDPLEPLRAELVQAKPSADGSTGTAGFAVPGMQEFRHAVWGAIAAAMAASAAEGFFDRWPTAAHVFMPLDADVDEQQLADWSAPLNDAEGVAELRAFLQLD</sequence>